<dbReference type="AlphaFoldDB" id="A0A382U265"/>
<evidence type="ECO:0000313" key="4">
    <source>
        <dbReference type="EMBL" id="SVD28062.1"/>
    </source>
</evidence>
<feature type="domain" description="Carbohydrate kinase PfkB" evidence="3">
    <location>
        <begin position="2"/>
        <end position="113"/>
    </location>
</feature>
<dbReference type="PANTHER" id="PTHR10584:SF157">
    <property type="entry name" value="SULFOFRUCTOSE KINASE"/>
    <property type="match status" value="1"/>
</dbReference>
<reference evidence="4" key="1">
    <citation type="submission" date="2018-05" db="EMBL/GenBank/DDBJ databases">
        <authorList>
            <person name="Lanie J.A."/>
            <person name="Ng W.-L."/>
            <person name="Kazmierczak K.M."/>
            <person name="Andrzejewski T.M."/>
            <person name="Davidsen T.M."/>
            <person name="Wayne K.J."/>
            <person name="Tettelin H."/>
            <person name="Glass J.I."/>
            <person name="Rusch D."/>
            <person name="Podicherti R."/>
            <person name="Tsui H.-C.T."/>
            <person name="Winkler M.E."/>
        </authorList>
    </citation>
    <scope>NUCLEOTIDE SEQUENCE</scope>
</reference>
<keyword evidence="1" id="KW-0808">Transferase</keyword>
<dbReference type="SUPFAM" id="SSF53613">
    <property type="entry name" value="Ribokinase-like"/>
    <property type="match status" value="1"/>
</dbReference>
<dbReference type="InterPro" id="IPR029056">
    <property type="entry name" value="Ribokinase-like"/>
</dbReference>
<evidence type="ECO:0000256" key="2">
    <source>
        <dbReference type="ARBA" id="ARBA00022777"/>
    </source>
</evidence>
<protein>
    <recommendedName>
        <fullName evidence="3">Carbohydrate kinase PfkB domain-containing protein</fullName>
    </recommendedName>
</protein>
<dbReference type="GO" id="GO:0005829">
    <property type="term" value="C:cytosol"/>
    <property type="evidence" value="ECO:0007669"/>
    <property type="project" value="TreeGrafter"/>
</dbReference>
<gene>
    <name evidence="4" type="ORF">METZ01_LOCUS380916</name>
</gene>
<evidence type="ECO:0000259" key="3">
    <source>
        <dbReference type="Pfam" id="PF00294"/>
    </source>
</evidence>
<accession>A0A382U265</accession>
<dbReference type="GO" id="GO:0016301">
    <property type="term" value="F:kinase activity"/>
    <property type="evidence" value="ECO:0007669"/>
    <property type="project" value="UniProtKB-KW"/>
</dbReference>
<evidence type="ECO:0000256" key="1">
    <source>
        <dbReference type="ARBA" id="ARBA00022679"/>
    </source>
</evidence>
<dbReference type="InterPro" id="IPR011611">
    <property type="entry name" value="PfkB_dom"/>
</dbReference>
<organism evidence="4">
    <name type="scientific">marine metagenome</name>
    <dbReference type="NCBI Taxonomy" id="408172"/>
    <lineage>
        <taxon>unclassified sequences</taxon>
        <taxon>metagenomes</taxon>
        <taxon>ecological metagenomes</taxon>
    </lineage>
</organism>
<name>A0A382U265_9ZZZZ</name>
<feature type="non-terminal residue" evidence="4">
    <location>
        <position position="189"/>
    </location>
</feature>
<keyword evidence="2" id="KW-0418">Kinase</keyword>
<dbReference type="Gene3D" id="3.40.1190.20">
    <property type="match status" value="1"/>
</dbReference>
<dbReference type="PANTHER" id="PTHR10584">
    <property type="entry name" value="SUGAR KINASE"/>
    <property type="match status" value="1"/>
</dbReference>
<dbReference type="EMBL" id="UINC01140739">
    <property type="protein sequence ID" value="SVD28062.1"/>
    <property type="molecule type" value="Genomic_DNA"/>
</dbReference>
<proteinExistence type="predicted"/>
<dbReference type="Pfam" id="PF00294">
    <property type="entry name" value="PfkB"/>
    <property type="match status" value="1"/>
</dbReference>
<sequence length="189" mass="21240">MIYSVGSIFLDHIIKIDSFPKTPVKILAQGIEKRLGGSAAVASFTIKKLGQNISFIGRLGDDDVSKLLIGELNKFKIKYKDSIVIKGAQSSQSYVYEDKDGERLLAAFNEKKLLNNKKLPKISFTKNTTFITDLRWIEAALYIAKNCNKKNLKHVVDLDNYKLNPNVKKIIDLSSHPIFSETGAIEYTK</sequence>